<keyword evidence="1" id="KW-1133">Transmembrane helix</keyword>
<accession>A0A6G0WV22</accession>
<evidence type="ECO:0000256" key="1">
    <source>
        <dbReference type="SAM" id="Phobius"/>
    </source>
</evidence>
<evidence type="ECO:0008006" key="5">
    <source>
        <dbReference type="Google" id="ProtNLM"/>
    </source>
</evidence>
<sequence>MSRSSILCLLLVATAHAAITLTLCPTNLSLPCLNDTTTGKTTNLQPASNQSYNFSNLNISVIQDLPADAKYVDLSYNQISQISRGIPASVTFLNLSHNTLQSNWIQTPLPMTTLDVSYNQGGLPWIQNVKWGVSLPKLTRLLYRGNNLTNLKWDEYNFPAGQHPFAAMDLSGNPHLTIRMEMITFVFMKNRFNLTANETSYNATLRICETSTNISFNSTHFLWNIRHKATRNTTKPSLHNQCMSAAGDITIQRASSMPASKNDAKTGTVLLTILYIALVILVLYLWCRFARTCFNKCRRCCY</sequence>
<protein>
    <recommendedName>
        <fullName evidence="5">Leucine-rich repeat-containing N-terminal plant-type domain-containing protein</fullName>
    </recommendedName>
</protein>
<gene>
    <name evidence="3" type="ORF">Ae201684_011384</name>
</gene>
<dbReference type="InterPro" id="IPR032675">
    <property type="entry name" value="LRR_dom_sf"/>
</dbReference>
<keyword evidence="1" id="KW-0812">Transmembrane</keyword>
<dbReference type="VEuPathDB" id="FungiDB:AeMF1_013688"/>
<dbReference type="AlphaFoldDB" id="A0A6G0WV22"/>
<proteinExistence type="predicted"/>
<feature type="signal peptide" evidence="2">
    <location>
        <begin position="1"/>
        <end position="17"/>
    </location>
</feature>
<comment type="caution">
    <text evidence="3">The sequence shown here is derived from an EMBL/GenBank/DDBJ whole genome shotgun (WGS) entry which is preliminary data.</text>
</comment>
<keyword evidence="1" id="KW-0472">Membrane</keyword>
<dbReference type="Gene3D" id="3.80.10.10">
    <property type="entry name" value="Ribonuclease Inhibitor"/>
    <property type="match status" value="1"/>
</dbReference>
<organism evidence="3 4">
    <name type="scientific">Aphanomyces euteiches</name>
    <dbReference type="NCBI Taxonomy" id="100861"/>
    <lineage>
        <taxon>Eukaryota</taxon>
        <taxon>Sar</taxon>
        <taxon>Stramenopiles</taxon>
        <taxon>Oomycota</taxon>
        <taxon>Saprolegniomycetes</taxon>
        <taxon>Saprolegniales</taxon>
        <taxon>Verrucalvaceae</taxon>
        <taxon>Aphanomyces</taxon>
    </lineage>
</organism>
<reference evidence="3 4" key="1">
    <citation type="submission" date="2019-07" db="EMBL/GenBank/DDBJ databases">
        <title>Genomics analysis of Aphanomyces spp. identifies a new class of oomycete effector associated with host adaptation.</title>
        <authorList>
            <person name="Gaulin E."/>
        </authorList>
    </citation>
    <scope>NUCLEOTIDE SEQUENCE [LARGE SCALE GENOMIC DNA]</scope>
    <source>
        <strain evidence="3 4">ATCC 201684</strain>
    </source>
</reference>
<keyword evidence="4" id="KW-1185">Reference proteome</keyword>
<evidence type="ECO:0000313" key="3">
    <source>
        <dbReference type="EMBL" id="KAF0731321.1"/>
    </source>
</evidence>
<feature type="chain" id="PRO_5026037255" description="Leucine-rich repeat-containing N-terminal plant-type domain-containing protein" evidence="2">
    <location>
        <begin position="18"/>
        <end position="302"/>
    </location>
</feature>
<evidence type="ECO:0000313" key="4">
    <source>
        <dbReference type="Proteomes" id="UP000481153"/>
    </source>
</evidence>
<name>A0A6G0WV22_9STRA</name>
<dbReference type="SUPFAM" id="SSF52058">
    <property type="entry name" value="L domain-like"/>
    <property type="match status" value="1"/>
</dbReference>
<dbReference type="Proteomes" id="UP000481153">
    <property type="component" value="Unassembled WGS sequence"/>
</dbReference>
<evidence type="ECO:0000256" key="2">
    <source>
        <dbReference type="SAM" id="SignalP"/>
    </source>
</evidence>
<keyword evidence="2" id="KW-0732">Signal</keyword>
<feature type="transmembrane region" description="Helical" evidence="1">
    <location>
        <begin position="267"/>
        <end position="286"/>
    </location>
</feature>
<dbReference type="EMBL" id="VJMJ01000144">
    <property type="protein sequence ID" value="KAF0731321.1"/>
    <property type="molecule type" value="Genomic_DNA"/>
</dbReference>